<proteinExistence type="inferred from homology"/>
<reference evidence="14" key="1">
    <citation type="submission" date="2020-06" db="EMBL/GenBank/DDBJ databases">
        <title>Legume-microbial interactions unlock mineral nutrients during tropical forest succession.</title>
        <authorList>
            <person name="Epihov D.Z."/>
        </authorList>
    </citation>
    <scope>NUCLEOTIDE SEQUENCE [LARGE SCALE GENOMIC DNA]</scope>
    <source>
        <strain evidence="14">Pan2503</strain>
    </source>
</reference>
<evidence type="ECO:0000256" key="12">
    <source>
        <dbReference type="SAM" id="Phobius"/>
    </source>
</evidence>
<comment type="similarity">
    <text evidence="8">Belongs to the PpiD chaperone family.</text>
</comment>
<evidence type="ECO:0000313" key="15">
    <source>
        <dbReference type="Proteomes" id="UP000567293"/>
    </source>
</evidence>
<feature type="domain" description="PpiC" evidence="13">
    <location>
        <begin position="378"/>
        <end position="474"/>
    </location>
</feature>
<keyword evidence="7" id="KW-0143">Chaperone</keyword>
<dbReference type="PROSITE" id="PS50198">
    <property type="entry name" value="PPIC_PPIASE_2"/>
    <property type="match status" value="2"/>
</dbReference>
<dbReference type="GO" id="GO:0003755">
    <property type="term" value="F:peptidyl-prolyl cis-trans isomerase activity"/>
    <property type="evidence" value="ECO:0007669"/>
    <property type="project" value="UniProtKB-KW"/>
</dbReference>
<keyword evidence="11 14" id="KW-0413">Isomerase</keyword>
<evidence type="ECO:0000256" key="4">
    <source>
        <dbReference type="ARBA" id="ARBA00022692"/>
    </source>
</evidence>
<evidence type="ECO:0000256" key="1">
    <source>
        <dbReference type="ARBA" id="ARBA00004382"/>
    </source>
</evidence>
<dbReference type="GO" id="GO:0005886">
    <property type="term" value="C:plasma membrane"/>
    <property type="evidence" value="ECO:0007669"/>
    <property type="project" value="UniProtKB-SubCell"/>
</dbReference>
<dbReference type="InterPro" id="IPR000297">
    <property type="entry name" value="PPIase_PpiC"/>
</dbReference>
<organism evidence="14 15">
    <name type="scientific">Candidatus Acidiferrum panamense</name>
    <dbReference type="NCBI Taxonomy" id="2741543"/>
    <lineage>
        <taxon>Bacteria</taxon>
        <taxon>Pseudomonadati</taxon>
        <taxon>Acidobacteriota</taxon>
        <taxon>Terriglobia</taxon>
        <taxon>Candidatus Acidiferrales</taxon>
        <taxon>Candidatus Acidiferrum</taxon>
    </lineage>
</organism>
<dbReference type="PANTHER" id="PTHR47529">
    <property type="entry name" value="PEPTIDYL-PROLYL CIS-TRANS ISOMERASE D"/>
    <property type="match status" value="1"/>
</dbReference>
<keyword evidence="4 12" id="KW-0812">Transmembrane</keyword>
<dbReference type="SUPFAM" id="SSF109998">
    <property type="entry name" value="Triger factor/SurA peptide-binding domain-like"/>
    <property type="match status" value="1"/>
</dbReference>
<dbReference type="Pfam" id="PF13616">
    <property type="entry name" value="Rotamase_3"/>
    <property type="match status" value="1"/>
</dbReference>
<evidence type="ECO:0000256" key="2">
    <source>
        <dbReference type="ARBA" id="ARBA00022475"/>
    </source>
</evidence>
<keyword evidence="15" id="KW-1185">Reference proteome</keyword>
<keyword evidence="11" id="KW-0697">Rotamase</keyword>
<dbReference type="InterPro" id="IPR052029">
    <property type="entry name" value="PpiD_chaperone"/>
</dbReference>
<feature type="transmembrane region" description="Helical" evidence="12">
    <location>
        <begin position="14"/>
        <end position="32"/>
    </location>
</feature>
<evidence type="ECO:0000256" key="3">
    <source>
        <dbReference type="ARBA" id="ARBA00022519"/>
    </source>
</evidence>
<feature type="non-terminal residue" evidence="14">
    <location>
        <position position="537"/>
    </location>
</feature>
<evidence type="ECO:0000256" key="10">
    <source>
        <dbReference type="ARBA" id="ARBA00042775"/>
    </source>
</evidence>
<evidence type="ECO:0000256" key="11">
    <source>
        <dbReference type="PROSITE-ProRule" id="PRU00278"/>
    </source>
</evidence>
<dbReference type="Pfam" id="PF13145">
    <property type="entry name" value="Rotamase_2"/>
    <property type="match status" value="1"/>
</dbReference>
<dbReference type="Gene3D" id="1.10.4030.10">
    <property type="entry name" value="Porin chaperone SurA, peptide-binding domain"/>
    <property type="match status" value="1"/>
</dbReference>
<comment type="caution">
    <text evidence="14">The sequence shown here is derived from an EMBL/GenBank/DDBJ whole genome shotgun (WGS) entry which is preliminary data.</text>
</comment>
<evidence type="ECO:0000256" key="6">
    <source>
        <dbReference type="ARBA" id="ARBA00023136"/>
    </source>
</evidence>
<evidence type="ECO:0000256" key="5">
    <source>
        <dbReference type="ARBA" id="ARBA00022989"/>
    </source>
</evidence>
<evidence type="ECO:0000256" key="7">
    <source>
        <dbReference type="ARBA" id="ARBA00023186"/>
    </source>
</evidence>
<keyword evidence="2" id="KW-1003">Cell membrane</keyword>
<evidence type="ECO:0000313" key="14">
    <source>
        <dbReference type="EMBL" id="MBA0083600.1"/>
    </source>
</evidence>
<dbReference type="Gene3D" id="3.10.50.40">
    <property type="match status" value="2"/>
</dbReference>
<gene>
    <name evidence="14" type="ORF">HRJ53_01250</name>
</gene>
<dbReference type="Proteomes" id="UP000567293">
    <property type="component" value="Unassembled WGS sequence"/>
</dbReference>
<dbReference type="PANTHER" id="PTHR47529:SF1">
    <property type="entry name" value="PERIPLASMIC CHAPERONE PPID"/>
    <property type="match status" value="1"/>
</dbReference>
<evidence type="ECO:0000256" key="9">
    <source>
        <dbReference type="ARBA" id="ARBA00040743"/>
    </source>
</evidence>
<comment type="subcellular location">
    <subcellularLocation>
        <location evidence="1">Cell inner membrane</location>
        <topology evidence="1">Single-pass type II membrane protein</topology>
        <orientation evidence="1">Periplasmic side</orientation>
    </subcellularLocation>
</comment>
<evidence type="ECO:0000256" key="8">
    <source>
        <dbReference type="ARBA" id="ARBA00038408"/>
    </source>
</evidence>
<protein>
    <recommendedName>
        <fullName evidence="9">Periplasmic chaperone PpiD</fullName>
    </recommendedName>
    <alternativeName>
        <fullName evidence="10">Periplasmic folding chaperone</fullName>
    </alternativeName>
</protein>
<evidence type="ECO:0000259" key="13">
    <source>
        <dbReference type="PROSITE" id="PS50198"/>
    </source>
</evidence>
<keyword evidence="6 12" id="KW-0472">Membrane</keyword>
<keyword evidence="3" id="KW-0997">Cell inner membrane</keyword>
<name>A0A7V8NLM9_9BACT</name>
<dbReference type="Pfam" id="PF13624">
    <property type="entry name" value="SurA_N_3"/>
    <property type="match status" value="1"/>
</dbReference>
<accession>A0A7V8NLM9</accession>
<dbReference type="AlphaFoldDB" id="A0A7V8NLM9"/>
<sequence>MAGAKDNSTLMKRIMFGAAGVLLGGSMLLYLVPQGPATGEVSTDTLAKVGDESITVNDIRQQLNQIERNNQVPKQLESFYAQQILQNLVFQRELEYEAKRLGITVSDQERADRIRLYLPMAFNGGSFIGMDQYAALVQQRFQLTVPAFEDLIRQGLLEEKFRKLVTDGISIGPAELEEEYRYKNEKIELDYALIKPEDLEAKITPTDAEIRAEYEKNKAKYLVPERRTVRYALLDTNQLRQTIQIPEDVLKKQYQDNIRQYEVPNQVHVQHLLFKTVGQTDAEVAETKKKAEDVLKQARKGVKLDELAKKYSEDPGSKDKGGDLGWIRQGQTVPEFEKEAFSLAPGQISDLVRTQYGFHIIKVLEKQTAHTKPFDEVQDALRAQAALNQADKQATDTVDQVSRAIRQSSKIALDDLAKQYHLTIGETRPVSASDPLLELANSQDVKDEIFRLRSGELSMPIRTDRGYVVLALKASFPAHQGTLDEVRDRVTSDLKKEQSVEQAKSKADELARRVKGGEKFDAAAKALGLDPKTSDSV</sequence>
<dbReference type="InterPro" id="IPR027304">
    <property type="entry name" value="Trigger_fact/SurA_dom_sf"/>
</dbReference>
<dbReference type="EMBL" id="JACDQQ010000126">
    <property type="protein sequence ID" value="MBA0083600.1"/>
    <property type="molecule type" value="Genomic_DNA"/>
</dbReference>
<keyword evidence="5 12" id="KW-1133">Transmembrane helix</keyword>
<feature type="domain" description="PpiC" evidence="13">
    <location>
        <begin position="264"/>
        <end position="365"/>
    </location>
</feature>
<dbReference type="SUPFAM" id="SSF54534">
    <property type="entry name" value="FKBP-like"/>
    <property type="match status" value="1"/>
</dbReference>
<dbReference type="InterPro" id="IPR046357">
    <property type="entry name" value="PPIase_dom_sf"/>
</dbReference>